<gene>
    <name evidence="19" type="primary">nad2</name>
</gene>
<dbReference type="GO" id="GO:0008137">
    <property type="term" value="F:NADH dehydrogenase (ubiquinone) activity"/>
    <property type="evidence" value="ECO:0007669"/>
    <property type="project" value="UniProtKB-EC"/>
</dbReference>
<evidence type="ECO:0000256" key="3">
    <source>
        <dbReference type="ARBA" id="ARBA00012944"/>
    </source>
</evidence>
<proteinExistence type="inferred from homology"/>
<dbReference type="EMBL" id="OR637232">
    <property type="protein sequence ID" value="XDF18988.1"/>
    <property type="molecule type" value="Genomic_DNA"/>
</dbReference>
<keyword evidence="5" id="KW-0813">Transport</keyword>
<dbReference type="InterPro" id="IPR050175">
    <property type="entry name" value="Complex_I_Subunit_2"/>
</dbReference>
<evidence type="ECO:0000256" key="13">
    <source>
        <dbReference type="ARBA" id="ARBA00023075"/>
    </source>
</evidence>
<evidence type="ECO:0000256" key="2">
    <source>
        <dbReference type="ARBA" id="ARBA00007012"/>
    </source>
</evidence>
<comment type="similarity">
    <text evidence="2 17">Belongs to the complex I subunit 2 family.</text>
</comment>
<feature type="domain" description="NADH:quinone oxidoreductase/Mrp antiporter transmembrane" evidence="18">
    <location>
        <begin position="88"/>
        <end position="288"/>
    </location>
</feature>
<feature type="transmembrane region" description="Helical" evidence="17">
    <location>
        <begin position="315"/>
        <end position="337"/>
    </location>
</feature>
<feature type="transmembrane region" description="Helical" evidence="17">
    <location>
        <begin position="91"/>
        <end position="113"/>
    </location>
</feature>
<evidence type="ECO:0000256" key="10">
    <source>
        <dbReference type="ARBA" id="ARBA00022982"/>
    </source>
</evidence>
<evidence type="ECO:0000256" key="1">
    <source>
        <dbReference type="ARBA" id="ARBA00004448"/>
    </source>
</evidence>
<feature type="transmembrane region" description="Helical" evidence="17">
    <location>
        <begin position="12"/>
        <end position="32"/>
    </location>
</feature>
<evidence type="ECO:0000256" key="16">
    <source>
        <dbReference type="ARBA" id="ARBA00049551"/>
    </source>
</evidence>
<feature type="transmembrane region" description="Helical" evidence="17">
    <location>
        <begin position="38"/>
        <end position="56"/>
    </location>
</feature>
<keyword evidence="13 17" id="KW-0830">Ubiquinone</keyword>
<dbReference type="PRINTS" id="PR01436">
    <property type="entry name" value="NADHDHGNASE2"/>
</dbReference>
<feature type="transmembrane region" description="Helical" evidence="17">
    <location>
        <begin position="276"/>
        <end position="303"/>
    </location>
</feature>
<evidence type="ECO:0000256" key="6">
    <source>
        <dbReference type="ARBA" id="ARBA00022660"/>
    </source>
</evidence>
<dbReference type="GO" id="GO:0005743">
    <property type="term" value="C:mitochondrial inner membrane"/>
    <property type="evidence" value="ECO:0007669"/>
    <property type="project" value="UniProtKB-SubCell"/>
</dbReference>
<comment type="catalytic activity">
    <reaction evidence="16 17">
        <text>a ubiquinone + NADH + 5 H(+)(in) = a ubiquinol + NAD(+) + 4 H(+)(out)</text>
        <dbReference type="Rhea" id="RHEA:29091"/>
        <dbReference type="Rhea" id="RHEA-COMP:9565"/>
        <dbReference type="Rhea" id="RHEA-COMP:9566"/>
        <dbReference type="ChEBI" id="CHEBI:15378"/>
        <dbReference type="ChEBI" id="CHEBI:16389"/>
        <dbReference type="ChEBI" id="CHEBI:17976"/>
        <dbReference type="ChEBI" id="CHEBI:57540"/>
        <dbReference type="ChEBI" id="CHEBI:57945"/>
        <dbReference type="EC" id="7.1.1.2"/>
    </reaction>
</comment>
<evidence type="ECO:0000256" key="15">
    <source>
        <dbReference type="ARBA" id="ARBA00023136"/>
    </source>
</evidence>
<feature type="transmembrane region" description="Helical" evidence="17">
    <location>
        <begin position="63"/>
        <end position="85"/>
    </location>
</feature>
<dbReference type="InterPro" id="IPR003917">
    <property type="entry name" value="NADH_UbQ_OxRdtase_chain2"/>
</dbReference>
<evidence type="ECO:0000313" key="19">
    <source>
        <dbReference type="EMBL" id="XDF18988.1"/>
    </source>
</evidence>
<keyword evidence="12 17" id="KW-0520">NAD</keyword>
<evidence type="ECO:0000256" key="9">
    <source>
        <dbReference type="ARBA" id="ARBA00022967"/>
    </source>
</evidence>
<evidence type="ECO:0000256" key="12">
    <source>
        <dbReference type="ARBA" id="ARBA00023027"/>
    </source>
</evidence>
<reference evidence="19" key="1">
    <citation type="journal article" date="2024" name="Front. Mar. Sci.">
        <title>Unraveling the phylogeny of Chaetopteridae (Annelida) through mitochondrial genome analysis.</title>
        <authorList>
            <person name="Wu X."/>
            <person name="Su X."/>
            <person name="Wang Y."/>
            <person name="He C."/>
            <person name="Qiu J.-W."/>
            <person name="Zhang Y."/>
        </authorList>
    </citation>
    <scope>NUCLEOTIDE SEQUENCE</scope>
</reference>
<feature type="transmembrane region" description="Helical" evidence="17">
    <location>
        <begin position="153"/>
        <end position="171"/>
    </location>
</feature>
<keyword evidence="9 17" id="KW-1278">Translocase</keyword>
<comment type="subcellular location">
    <subcellularLocation>
        <location evidence="1 17">Mitochondrion inner membrane</location>
        <topology evidence="1 17">Multi-pass membrane protein</topology>
    </subcellularLocation>
</comment>
<dbReference type="PANTHER" id="PTHR46552:SF1">
    <property type="entry name" value="NADH-UBIQUINONE OXIDOREDUCTASE CHAIN 2"/>
    <property type="match status" value="1"/>
</dbReference>
<accession>A0AB39A5X6</accession>
<evidence type="ECO:0000259" key="18">
    <source>
        <dbReference type="Pfam" id="PF00361"/>
    </source>
</evidence>
<dbReference type="Pfam" id="PF00361">
    <property type="entry name" value="Proton_antipo_M"/>
    <property type="match status" value="1"/>
</dbReference>
<name>A0AB39A5X6_9ANNE</name>
<sequence>MLQHPMPLLKAFMIINLGSIIYGLSSSSWLGVWVGMELNLYSFTFMLMVSPIPLFSNSSTSNAMIYFLVQAVGSLVLILSVIMLFNVNSSVWQVLLMLSLMMKVGVVPFHFWVPWTAVNISWLMVFWILSVQKFMPLLMIYNVGVLGGFQNGLFFFVVGLSAFLGGLLGLFQSRLQPLLAYSSINQAGWMMLTITYSMNLFFVYFFFYSLVLLLIILIFEKNYTASVGCLPVFFNFSSSVKLNLVVLFFILAGIPPSIVFFFKANIFFLLLYQKGFVILVPFLIIGSLLTTFFYLQIILYLLMPSVMIGKSSKAVGFNVSGIFVFTVFLMGPLFMFVNFV</sequence>
<dbReference type="GO" id="GO:0006120">
    <property type="term" value="P:mitochondrial electron transport, NADH to ubiquinone"/>
    <property type="evidence" value="ECO:0007669"/>
    <property type="project" value="InterPro"/>
</dbReference>
<evidence type="ECO:0000256" key="17">
    <source>
        <dbReference type="RuleBase" id="RU003403"/>
    </source>
</evidence>
<dbReference type="EC" id="7.1.1.2" evidence="3 17"/>
<keyword evidence="8 17" id="KW-0999">Mitochondrion inner membrane</keyword>
<keyword evidence="7 17" id="KW-0812">Transmembrane</keyword>
<keyword evidence="14 17" id="KW-0496">Mitochondrion</keyword>
<keyword evidence="6 17" id="KW-0679">Respiratory chain</keyword>
<evidence type="ECO:0000256" key="11">
    <source>
        <dbReference type="ARBA" id="ARBA00022989"/>
    </source>
</evidence>
<keyword evidence="11 17" id="KW-1133">Transmembrane helix</keyword>
<evidence type="ECO:0000256" key="5">
    <source>
        <dbReference type="ARBA" id="ARBA00022448"/>
    </source>
</evidence>
<evidence type="ECO:0000256" key="8">
    <source>
        <dbReference type="ARBA" id="ARBA00022792"/>
    </source>
</evidence>
<evidence type="ECO:0000256" key="14">
    <source>
        <dbReference type="ARBA" id="ARBA00023128"/>
    </source>
</evidence>
<geneLocation type="mitochondrion" evidence="19"/>
<feature type="transmembrane region" description="Helical" evidence="17">
    <location>
        <begin position="240"/>
        <end position="264"/>
    </location>
</feature>
<organism evidence="19">
    <name type="scientific">Spiochaetopterus sp</name>
    <dbReference type="NCBI Taxonomy" id="3127495"/>
    <lineage>
        <taxon>Eukaryota</taxon>
        <taxon>Metazoa</taxon>
        <taxon>Spiralia</taxon>
        <taxon>Lophotrochozoa</taxon>
        <taxon>Annelida</taxon>
        <taxon>Polychaeta</taxon>
        <taxon>Sedentaria</taxon>
        <taxon>Chaetopteridae</taxon>
        <taxon>Spiochaetopterus</taxon>
    </lineage>
</organism>
<dbReference type="PANTHER" id="PTHR46552">
    <property type="entry name" value="NADH-UBIQUINONE OXIDOREDUCTASE CHAIN 2"/>
    <property type="match status" value="1"/>
</dbReference>
<feature type="transmembrane region" description="Helical" evidence="17">
    <location>
        <begin position="120"/>
        <end position="141"/>
    </location>
</feature>
<dbReference type="AlphaFoldDB" id="A0AB39A5X6"/>
<comment type="function">
    <text evidence="17">Core subunit of the mitochondrial membrane respiratory chain NADH dehydrogenase (Complex I) which catalyzes electron transfer from NADH through the respiratory chain, using ubiquinone as an electron acceptor. Essential for the catalytic activity and assembly of complex I.</text>
</comment>
<keyword evidence="10 17" id="KW-0249">Electron transport</keyword>
<protein>
    <recommendedName>
        <fullName evidence="4 17">NADH-ubiquinone oxidoreductase chain 2</fullName>
        <ecNumber evidence="3 17">7.1.1.2</ecNumber>
    </recommendedName>
</protein>
<dbReference type="InterPro" id="IPR001750">
    <property type="entry name" value="ND/Mrp_TM"/>
</dbReference>
<evidence type="ECO:0000256" key="7">
    <source>
        <dbReference type="ARBA" id="ARBA00022692"/>
    </source>
</evidence>
<evidence type="ECO:0000256" key="4">
    <source>
        <dbReference type="ARBA" id="ARBA00021008"/>
    </source>
</evidence>
<feature type="transmembrane region" description="Helical" evidence="17">
    <location>
        <begin position="202"/>
        <end position="219"/>
    </location>
</feature>
<keyword evidence="15 17" id="KW-0472">Membrane</keyword>